<name>A0ABN2ESP7_9ACTN</name>
<evidence type="ECO:0000256" key="1">
    <source>
        <dbReference type="ARBA" id="ARBA00006484"/>
    </source>
</evidence>
<keyword evidence="3" id="KW-1185">Reference proteome</keyword>
<dbReference type="Pfam" id="PF13561">
    <property type="entry name" value="adh_short_C2"/>
    <property type="match status" value="1"/>
</dbReference>
<dbReference type="SUPFAM" id="SSF51735">
    <property type="entry name" value="NAD(P)-binding Rossmann-fold domains"/>
    <property type="match status" value="1"/>
</dbReference>
<dbReference type="InterPro" id="IPR002347">
    <property type="entry name" value="SDR_fam"/>
</dbReference>
<proteinExistence type="inferred from homology"/>
<dbReference type="PRINTS" id="PR00081">
    <property type="entry name" value="GDHRDH"/>
</dbReference>
<dbReference type="RefSeq" id="WP_346101313.1">
    <property type="nucleotide sequence ID" value="NZ_BAAAMU010000003.1"/>
</dbReference>
<accession>A0ABN2ESP7</accession>
<evidence type="ECO:0000313" key="2">
    <source>
        <dbReference type="EMBL" id="GAA1612880.1"/>
    </source>
</evidence>
<organism evidence="2 3">
    <name type="scientific">Nonomuraea maheshkhaliensis</name>
    <dbReference type="NCBI Taxonomy" id="419590"/>
    <lineage>
        <taxon>Bacteria</taxon>
        <taxon>Bacillati</taxon>
        <taxon>Actinomycetota</taxon>
        <taxon>Actinomycetes</taxon>
        <taxon>Streptosporangiales</taxon>
        <taxon>Streptosporangiaceae</taxon>
        <taxon>Nonomuraea</taxon>
    </lineage>
</organism>
<dbReference type="Proteomes" id="UP001500064">
    <property type="component" value="Unassembled WGS sequence"/>
</dbReference>
<protein>
    <submittedName>
        <fullName evidence="2">SDR family oxidoreductase</fullName>
    </submittedName>
</protein>
<dbReference type="PANTHER" id="PTHR42760">
    <property type="entry name" value="SHORT-CHAIN DEHYDROGENASES/REDUCTASES FAMILY MEMBER"/>
    <property type="match status" value="1"/>
</dbReference>
<evidence type="ECO:0000313" key="3">
    <source>
        <dbReference type="Proteomes" id="UP001500064"/>
    </source>
</evidence>
<dbReference type="EMBL" id="BAAAMU010000003">
    <property type="protein sequence ID" value="GAA1612880.1"/>
    <property type="molecule type" value="Genomic_DNA"/>
</dbReference>
<comment type="similarity">
    <text evidence="1">Belongs to the short-chain dehydrogenases/reductases (SDR) family.</text>
</comment>
<dbReference type="InterPro" id="IPR036291">
    <property type="entry name" value="NAD(P)-bd_dom_sf"/>
</dbReference>
<gene>
    <name evidence="2" type="ORF">GCM10009733_006140</name>
</gene>
<sequence>MDLHLTGKRAIVAGASRGIGLEVVRRLYHEGVRVLAVSRSASPEVKDSGAFLVQADLTHPDGVAALVRQAEIHLGHVDFLVNCVGGVQFGARKDDLQVTPEQWRTTFEVNVVTAFEIVTKILPLMRTRGAIVHIAGLAAHMPGAGPIDNSASKAALIAMTRSIAFHASRYGVRSNSISPGPVATSMWEDIAAMNGVTLEEFFERLPKTLRMRTGQMVAPTEVAALTAFMLSPYAASITGADYEMSGGLRP</sequence>
<dbReference type="Gene3D" id="3.40.50.720">
    <property type="entry name" value="NAD(P)-binding Rossmann-like Domain"/>
    <property type="match status" value="1"/>
</dbReference>
<reference evidence="2 3" key="1">
    <citation type="journal article" date="2019" name="Int. J. Syst. Evol. Microbiol.">
        <title>The Global Catalogue of Microorganisms (GCM) 10K type strain sequencing project: providing services to taxonomists for standard genome sequencing and annotation.</title>
        <authorList>
            <consortium name="The Broad Institute Genomics Platform"/>
            <consortium name="The Broad Institute Genome Sequencing Center for Infectious Disease"/>
            <person name="Wu L."/>
            <person name="Ma J."/>
        </authorList>
    </citation>
    <scope>NUCLEOTIDE SEQUENCE [LARGE SCALE GENOMIC DNA]</scope>
    <source>
        <strain evidence="2 3">JCM 13929</strain>
    </source>
</reference>
<dbReference type="PRINTS" id="PR00080">
    <property type="entry name" value="SDRFAMILY"/>
</dbReference>
<comment type="caution">
    <text evidence="2">The sequence shown here is derived from an EMBL/GenBank/DDBJ whole genome shotgun (WGS) entry which is preliminary data.</text>
</comment>